<dbReference type="SUPFAM" id="SSF53448">
    <property type="entry name" value="Nucleotide-diphospho-sugar transferases"/>
    <property type="match status" value="1"/>
</dbReference>
<reference evidence="1 2" key="1">
    <citation type="submission" date="2018-08" db="EMBL/GenBank/DDBJ databases">
        <title>A genome reference for cultivated species of the human gut microbiota.</title>
        <authorList>
            <person name="Zou Y."/>
            <person name="Xue W."/>
            <person name="Luo G."/>
        </authorList>
    </citation>
    <scope>NUCLEOTIDE SEQUENCE [LARGE SCALE GENOMIC DNA]</scope>
    <source>
        <strain evidence="1 2">OF01-1</strain>
    </source>
</reference>
<evidence type="ECO:0000313" key="2">
    <source>
        <dbReference type="Proteomes" id="UP000284614"/>
    </source>
</evidence>
<dbReference type="PANTHER" id="PTHR21485">
    <property type="entry name" value="HAD SUPERFAMILY MEMBERS CMAS AND KDSC"/>
    <property type="match status" value="1"/>
</dbReference>
<dbReference type="Gene3D" id="3.90.550.10">
    <property type="entry name" value="Spore Coat Polysaccharide Biosynthesis Protein SpsA, Chain A"/>
    <property type="match status" value="1"/>
</dbReference>
<evidence type="ECO:0000313" key="1">
    <source>
        <dbReference type="EMBL" id="RGY67295.1"/>
    </source>
</evidence>
<dbReference type="RefSeq" id="WP_005819656.1">
    <property type="nucleotide sequence ID" value="NZ_JAGJHH010000002.1"/>
</dbReference>
<organism evidence="1 2">
    <name type="scientific">Bacteroides fragilis</name>
    <dbReference type="NCBI Taxonomy" id="817"/>
    <lineage>
        <taxon>Bacteria</taxon>
        <taxon>Pseudomonadati</taxon>
        <taxon>Bacteroidota</taxon>
        <taxon>Bacteroidia</taxon>
        <taxon>Bacteroidales</taxon>
        <taxon>Bacteroidaceae</taxon>
        <taxon>Bacteroides</taxon>
    </lineage>
</organism>
<comment type="caution">
    <text evidence="1">The sequence shown here is derived from an EMBL/GenBank/DDBJ whole genome shotgun (WGS) entry which is preliminary data.</text>
</comment>
<dbReference type="AlphaFoldDB" id="A0A413JVG4"/>
<dbReference type="Pfam" id="PF02348">
    <property type="entry name" value="CTP_transf_3"/>
    <property type="match status" value="1"/>
</dbReference>
<dbReference type="InterPro" id="IPR029044">
    <property type="entry name" value="Nucleotide-diphossugar_trans"/>
</dbReference>
<keyword evidence="1" id="KW-0548">Nucleotidyltransferase</keyword>
<dbReference type="GO" id="GO:0008781">
    <property type="term" value="F:N-acylneuraminate cytidylyltransferase activity"/>
    <property type="evidence" value="ECO:0007669"/>
    <property type="project" value="TreeGrafter"/>
</dbReference>
<proteinExistence type="predicted"/>
<dbReference type="Proteomes" id="UP000284614">
    <property type="component" value="Unassembled WGS sequence"/>
</dbReference>
<dbReference type="InterPro" id="IPR003329">
    <property type="entry name" value="Cytidylyl_trans"/>
</dbReference>
<name>A0A413JVG4_BACFG</name>
<dbReference type="InterPro" id="IPR050793">
    <property type="entry name" value="CMP-NeuNAc_synthase"/>
</dbReference>
<dbReference type="PANTHER" id="PTHR21485:SF6">
    <property type="entry name" value="N-ACYLNEURAMINATE CYTIDYLYLTRANSFERASE-RELATED"/>
    <property type="match status" value="1"/>
</dbReference>
<dbReference type="CDD" id="cd02513">
    <property type="entry name" value="CMP-NeuAc_Synthase"/>
    <property type="match status" value="1"/>
</dbReference>
<protein>
    <submittedName>
        <fullName evidence="1">Acylneuraminate cytidylyltransferase family protein</fullName>
    </submittedName>
</protein>
<sequence length="228" mass="25696">MRTLFLIPARGGSKGLPGKNIIELAGKPLIVYSIELAKKIVSDQDICVSTDDEKIKKIVEQYGLKVPFLRPSELATDFSTTNEVLLHAISYYESIGYSYDVVVLLQPTSPLRQVKNVLEAMSLYSDQIDMVVSVKESHAAAVLCREDESGYLDLLFNNLAGRRQDMKKYYEYNGAIYVINVNSLKEKGLSNMERKVKYVMQKSESIDIDDIYDLMYAESIINASPKDV</sequence>
<dbReference type="EMBL" id="QSDG01000015">
    <property type="protein sequence ID" value="RGY67295.1"/>
    <property type="molecule type" value="Genomic_DNA"/>
</dbReference>
<gene>
    <name evidence="1" type="ORF">DXA27_15815</name>
</gene>
<accession>A0A413JVG4</accession>
<keyword evidence="1" id="KW-0808">Transferase</keyword>